<feature type="compositionally biased region" description="Basic and acidic residues" evidence="1">
    <location>
        <begin position="630"/>
        <end position="664"/>
    </location>
</feature>
<dbReference type="EMBL" id="BMAT01004809">
    <property type="protein sequence ID" value="GFR81208.1"/>
    <property type="molecule type" value="Genomic_DNA"/>
</dbReference>
<evidence type="ECO:0000313" key="3">
    <source>
        <dbReference type="Proteomes" id="UP000762676"/>
    </source>
</evidence>
<name>A0AAV4G6P8_9GAST</name>
<evidence type="ECO:0000313" key="2">
    <source>
        <dbReference type="EMBL" id="GFR81208.1"/>
    </source>
</evidence>
<feature type="region of interest" description="Disordered" evidence="1">
    <location>
        <begin position="630"/>
        <end position="689"/>
    </location>
</feature>
<feature type="region of interest" description="Disordered" evidence="1">
    <location>
        <begin position="866"/>
        <end position="920"/>
    </location>
</feature>
<dbReference type="AlphaFoldDB" id="A0AAV4G6P8"/>
<feature type="compositionally biased region" description="Basic and acidic residues" evidence="1">
    <location>
        <begin position="866"/>
        <end position="882"/>
    </location>
</feature>
<proteinExistence type="predicted"/>
<dbReference type="Proteomes" id="UP000762676">
    <property type="component" value="Unassembled WGS sequence"/>
</dbReference>
<sequence length="920" mass="105476">MWKRLCFPSCEADLASSEFKRARPRNHLGETECFLALCECTEQDRLEKKDVTEPLKSAFKAMQCMITDRLEGTPTSFYGLELQELATGERTVTWYPAAFPRCRETLNEIKKKELQLPGQGFTVDMNTAISALVQRILTGIEGWAEHIQDQLRQKMEEFNPKCRDKPSTSEYMEILLEAVVFEERWQFGLESIQTDDLRLESKLSKLYPSKKWPAANTLMNFLIPDNAPGWRSNGESTRKLVERVQKCKPAVIQIRRFLKYEWEHPGRVGRGLSTDLVKERCKSTDWVVRAGLFASLLLMWEDLKVDDEIKKLESELSNGYQYYSEWTKKSSKYALFQPYRMEGQDIDIIEHLSSRYLECLDSLICKQDPVDALFAFSKMLVVLGKRAEPSLMPQTKYLVFWLEVFLSIAWFNMGNNMVEDMRPRFYMSTSLFSSVELVNACILGHEKENWTVQKIAARYARKPNRARVFNSRADYFIHFLVGDAQFSKFSLLGQVSSLCQAEPDGAVNPLAERIVLLSLLVLLNIPMGFGDPSNKRLIRREFAKLHADKGLPENLKLLVAEVHRAKTYGCVATAAIVYLSSCYQGDPDQPFLCRCEWYGRIAAPMMWTKLEVGEYSSDLKFMFNEADWMKGPDGKEETRMSAQEEAREKQEEQRRMEEKLEKLKAVSRQQAAQPVSEGESTGADDQSSQDVENLFRQFSQITDTECEICDQEFSEDVQQDASGPARGSATPGGEAIDDIDDLPLTAASDVTGPDLYTKHVTSSGHIERMHQFETFKKCYTKEVYPLLEDIKAFKVHATNKLGNSDRHANRMMKTVEDAIRKFEDKRRQLLSEKMWGNVQELKQAFAPVTTAHADNKSKIEKIIQEQEDKEREAKAHQEKMEDGFVEMGDMDPSDRPVPAKHSGKGKRRGRGRNFLKNLPP</sequence>
<comment type="caution">
    <text evidence="2">The sequence shown here is derived from an EMBL/GenBank/DDBJ whole genome shotgun (WGS) entry which is preliminary data.</text>
</comment>
<feature type="region of interest" description="Disordered" evidence="1">
    <location>
        <begin position="715"/>
        <end position="734"/>
    </location>
</feature>
<organism evidence="2 3">
    <name type="scientific">Elysia marginata</name>
    <dbReference type="NCBI Taxonomy" id="1093978"/>
    <lineage>
        <taxon>Eukaryota</taxon>
        <taxon>Metazoa</taxon>
        <taxon>Spiralia</taxon>
        <taxon>Lophotrochozoa</taxon>
        <taxon>Mollusca</taxon>
        <taxon>Gastropoda</taxon>
        <taxon>Heterobranchia</taxon>
        <taxon>Euthyneura</taxon>
        <taxon>Panpulmonata</taxon>
        <taxon>Sacoglossa</taxon>
        <taxon>Placobranchoidea</taxon>
        <taxon>Plakobranchidae</taxon>
        <taxon>Elysia</taxon>
    </lineage>
</organism>
<gene>
    <name evidence="2" type="ORF">ElyMa_002335100</name>
</gene>
<reference evidence="2 3" key="1">
    <citation type="journal article" date="2021" name="Elife">
        <title>Chloroplast acquisition without the gene transfer in kleptoplastic sea slugs, Plakobranchus ocellatus.</title>
        <authorList>
            <person name="Maeda T."/>
            <person name="Takahashi S."/>
            <person name="Yoshida T."/>
            <person name="Shimamura S."/>
            <person name="Takaki Y."/>
            <person name="Nagai Y."/>
            <person name="Toyoda A."/>
            <person name="Suzuki Y."/>
            <person name="Arimoto A."/>
            <person name="Ishii H."/>
            <person name="Satoh N."/>
            <person name="Nishiyama T."/>
            <person name="Hasebe M."/>
            <person name="Maruyama T."/>
            <person name="Minagawa J."/>
            <person name="Obokata J."/>
            <person name="Shigenobu S."/>
        </authorList>
    </citation>
    <scope>NUCLEOTIDE SEQUENCE [LARGE SCALE GENOMIC DNA]</scope>
</reference>
<protein>
    <submittedName>
        <fullName evidence="2">Tetratricopeptide repeat and ankyrin repeat containing 1</fullName>
    </submittedName>
</protein>
<evidence type="ECO:0000256" key="1">
    <source>
        <dbReference type="SAM" id="MobiDB-lite"/>
    </source>
</evidence>
<feature type="compositionally biased region" description="Basic residues" evidence="1">
    <location>
        <begin position="901"/>
        <end position="913"/>
    </location>
</feature>
<keyword evidence="3" id="KW-1185">Reference proteome</keyword>
<accession>A0AAV4G6P8</accession>